<dbReference type="GO" id="GO:0009506">
    <property type="term" value="C:plasmodesma"/>
    <property type="evidence" value="ECO:0007669"/>
    <property type="project" value="TreeGrafter"/>
</dbReference>
<dbReference type="PANTHER" id="PTHR31415">
    <property type="entry name" value="OS05G0367900 PROTEIN"/>
    <property type="match status" value="1"/>
</dbReference>
<dbReference type="PANTHER" id="PTHR31415:SF4">
    <property type="entry name" value="NDR1_HIN1-LIKE PROTEIN 3"/>
    <property type="match status" value="1"/>
</dbReference>
<dbReference type="GO" id="GO:0005886">
    <property type="term" value="C:plasma membrane"/>
    <property type="evidence" value="ECO:0007669"/>
    <property type="project" value="TreeGrafter"/>
</dbReference>
<reference evidence="4 5" key="1">
    <citation type="journal article" date="2020" name="bioRxiv">
        <title>Sequence and annotation of 42 cannabis genomes reveals extensive copy number variation in cannabinoid synthesis and pathogen resistance genes.</title>
        <authorList>
            <person name="Mckernan K.J."/>
            <person name="Helbert Y."/>
            <person name="Kane L.T."/>
            <person name="Ebling H."/>
            <person name="Zhang L."/>
            <person name="Liu B."/>
            <person name="Eaton Z."/>
            <person name="Mclaughlin S."/>
            <person name="Kingan S."/>
            <person name="Baybayan P."/>
            <person name="Concepcion G."/>
            <person name="Jordan M."/>
            <person name="Riva A."/>
            <person name="Barbazuk W."/>
            <person name="Harkins T."/>
        </authorList>
    </citation>
    <scope>NUCLEOTIDE SEQUENCE [LARGE SCALE GENOMIC DNA]</scope>
    <source>
        <strain evidence="5">cv. Jamaican Lion 4</strain>
        <tissue evidence="4">Leaf</tissue>
    </source>
</reference>
<accession>A0A7J6I6J3</accession>
<evidence type="ECO:0000313" key="4">
    <source>
        <dbReference type="EMBL" id="KAF4402805.1"/>
    </source>
</evidence>
<evidence type="ECO:0000256" key="2">
    <source>
        <dbReference type="ARBA" id="ARBA00023136"/>
    </source>
</evidence>
<sequence length="223" mass="25641">MTTSGPASAGCLCCCLIISWIIKIIITISIVIGLALLFFWIIVNPHKMKIQIGEASLAQFNFTTTNDTLHYDLNFDVAIQNPNKMMGFFYDMVVVASDQENNYVHSKWEVFYQGRKTTTTMLYNFAGKRELYFGDSNERSRFIKRFEEEKRRGMFVINVKIEDFRVRVRLGKIRIGVFQPKVRCDPLNNVALLSDHNIGKKATQNSVECQVQFKATSIMEPLD</sequence>
<comment type="subcellular location">
    <subcellularLocation>
        <location evidence="1">Membrane</location>
    </subcellularLocation>
</comment>
<keyword evidence="3" id="KW-0812">Transmembrane</keyword>
<organism evidence="4 5">
    <name type="scientific">Cannabis sativa</name>
    <name type="common">Hemp</name>
    <name type="synonym">Marijuana</name>
    <dbReference type="NCBI Taxonomy" id="3483"/>
    <lineage>
        <taxon>Eukaryota</taxon>
        <taxon>Viridiplantae</taxon>
        <taxon>Streptophyta</taxon>
        <taxon>Embryophyta</taxon>
        <taxon>Tracheophyta</taxon>
        <taxon>Spermatophyta</taxon>
        <taxon>Magnoliopsida</taxon>
        <taxon>eudicotyledons</taxon>
        <taxon>Gunneridae</taxon>
        <taxon>Pentapetalae</taxon>
        <taxon>rosids</taxon>
        <taxon>fabids</taxon>
        <taxon>Rosales</taxon>
        <taxon>Cannabaceae</taxon>
        <taxon>Cannabis</taxon>
    </lineage>
</organism>
<proteinExistence type="predicted"/>
<evidence type="ECO:0000313" key="5">
    <source>
        <dbReference type="Proteomes" id="UP000583929"/>
    </source>
</evidence>
<dbReference type="InterPro" id="IPR044839">
    <property type="entry name" value="NDR1-like"/>
</dbReference>
<dbReference type="AlphaFoldDB" id="A0A7J6I6J3"/>
<evidence type="ECO:0000256" key="3">
    <source>
        <dbReference type="SAM" id="Phobius"/>
    </source>
</evidence>
<keyword evidence="3" id="KW-1133">Transmembrane helix</keyword>
<evidence type="ECO:0000256" key="1">
    <source>
        <dbReference type="ARBA" id="ARBA00004370"/>
    </source>
</evidence>
<dbReference type="Proteomes" id="UP000583929">
    <property type="component" value="Unassembled WGS sequence"/>
</dbReference>
<comment type="caution">
    <text evidence="4">The sequence shown here is derived from an EMBL/GenBank/DDBJ whole genome shotgun (WGS) entry which is preliminary data.</text>
</comment>
<gene>
    <name evidence="4" type="ORF">G4B88_010257</name>
</gene>
<feature type="transmembrane region" description="Helical" evidence="3">
    <location>
        <begin position="20"/>
        <end position="43"/>
    </location>
</feature>
<dbReference type="EMBL" id="JAATIQ010000006">
    <property type="protein sequence ID" value="KAF4402805.1"/>
    <property type="molecule type" value="Genomic_DNA"/>
</dbReference>
<dbReference type="GO" id="GO:0098542">
    <property type="term" value="P:defense response to other organism"/>
    <property type="evidence" value="ECO:0007669"/>
    <property type="project" value="InterPro"/>
</dbReference>
<keyword evidence="5" id="KW-1185">Reference proteome</keyword>
<protein>
    <submittedName>
        <fullName evidence="4">Uncharacterized protein</fullName>
    </submittedName>
</protein>
<name>A0A7J6I6J3_CANSA</name>
<keyword evidence="2 3" id="KW-0472">Membrane</keyword>